<keyword evidence="5" id="KW-1185">Reference proteome</keyword>
<protein>
    <submittedName>
        <fullName evidence="4">GCN5-like N-acetyltransferase</fullName>
    </submittedName>
</protein>
<dbReference type="Gene3D" id="3.40.630.30">
    <property type="match status" value="1"/>
</dbReference>
<sequence length="191" mass="21730">MPGSHRNVKERLHSPLRMRIRRLRPERAAVERYVEGLWIPYHRDLSETIESHALVEEDGLTEAVTDHTMDLLDSSSTYLWVAVEGADDAFANLTAADWTYCGFLLGVVEPSPSHFDNRDTFVVGDIYVRDAYRGSGLADRLVDRATSQAQEDGCAELALNVDLENERALAFYERRGFEPSNQRMKLSVQER</sequence>
<dbReference type="STRING" id="1227490.C479_10045"/>
<dbReference type="PANTHER" id="PTHR43420">
    <property type="entry name" value="ACETYLTRANSFERASE"/>
    <property type="match status" value="1"/>
</dbReference>
<dbReference type="Proteomes" id="UP000011560">
    <property type="component" value="Unassembled WGS sequence"/>
</dbReference>
<keyword evidence="1 4" id="KW-0808">Transferase</keyword>
<dbReference type="InterPro" id="IPR016181">
    <property type="entry name" value="Acyl_CoA_acyltransferase"/>
</dbReference>
<comment type="caution">
    <text evidence="4">The sequence shown here is derived from an EMBL/GenBank/DDBJ whole genome shotgun (WGS) entry which is preliminary data.</text>
</comment>
<evidence type="ECO:0000259" key="3">
    <source>
        <dbReference type="PROSITE" id="PS51186"/>
    </source>
</evidence>
<name>M0BG85_9EURY</name>
<feature type="domain" description="N-acetyltransferase" evidence="3">
    <location>
        <begin position="40"/>
        <end position="191"/>
    </location>
</feature>
<keyword evidence="2" id="KW-0012">Acyltransferase</keyword>
<dbReference type="InterPro" id="IPR050680">
    <property type="entry name" value="YpeA/RimI_acetyltransf"/>
</dbReference>
<dbReference type="SUPFAM" id="SSF55729">
    <property type="entry name" value="Acyl-CoA N-acyltransferases (Nat)"/>
    <property type="match status" value="1"/>
</dbReference>
<proteinExistence type="predicted"/>
<organism evidence="4 5">
    <name type="scientific">Halovivax asiaticus JCM 14624</name>
    <dbReference type="NCBI Taxonomy" id="1227490"/>
    <lineage>
        <taxon>Archaea</taxon>
        <taxon>Methanobacteriati</taxon>
        <taxon>Methanobacteriota</taxon>
        <taxon>Stenosarchaea group</taxon>
        <taxon>Halobacteria</taxon>
        <taxon>Halobacteriales</taxon>
        <taxon>Natrialbaceae</taxon>
        <taxon>Halovivax</taxon>
    </lineage>
</organism>
<evidence type="ECO:0000313" key="5">
    <source>
        <dbReference type="Proteomes" id="UP000011560"/>
    </source>
</evidence>
<reference evidence="4 5" key="1">
    <citation type="journal article" date="2014" name="PLoS Genet.">
        <title>Phylogenetically driven sequencing of extremely halophilic archaea reveals strategies for static and dynamic osmo-response.</title>
        <authorList>
            <person name="Becker E.A."/>
            <person name="Seitzer P.M."/>
            <person name="Tritt A."/>
            <person name="Larsen D."/>
            <person name="Krusor M."/>
            <person name="Yao A.I."/>
            <person name="Wu D."/>
            <person name="Madern D."/>
            <person name="Eisen J.A."/>
            <person name="Darling A.E."/>
            <person name="Facciotti M.T."/>
        </authorList>
    </citation>
    <scope>NUCLEOTIDE SEQUENCE [LARGE SCALE GENOMIC DNA]</scope>
    <source>
        <strain evidence="4 5">JCM 14624</strain>
    </source>
</reference>
<dbReference type="AlphaFoldDB" id="M0BG85"/>
<dbReference type="InterPro" id="IPR000182">
    <property type="entry name" value="GNAT_dom"/>
</dbReference>
<dbReference type="CDD" id="cd04301">
    <property type="entry name" value="NAT_SF"/>
    <property type="match status" value="1"/>
</dbReference>
<gene>
    <name evidence="4" type="ORF">C479_10045</name>
</gene>
<dbReference type="PROSITE" id="PS51186">
    <property type="entry name" value="GNAT"/>
    <property type="match status" value="1"/>
</dbReference>
<evidence type="ECO:0000256" key="2">
    <source>
        <dbReference type="ARBA" id="ARBA00023315"/>
    </source>
</evidence>
<evidence type="ECO:0000256" key="1">
    <source>
        <dbReference type="ARBA" id="ARBA00022679"/>
    </source>
</evidence>
<dbReference type="Pfam" id="PF00583">
    <property type="entry name" value="Acetyltransf_1"/>
    <property type="match status" value="1"/>
</dbReference>
<dbReference type="GO" id="GO:0016747">
    <property type="term" value="F:acyltransferase activity, transferring groups other than amino-acyl groups"/>
    <property type="evidence" value="ECO:0007669"/>
    <property type="project" value="InterPro"/>
</dbReference>
<evidence type="ECO:0000313" key="4">
    <source>
        <dbReference type="EMBL" id="ELZ09906.1"/>
    </source>
</evidence>
<dbReference type="EMBL" id="AOIQ01000016">
    <property type="protein sequence ID" value="ELZ09906.1"/>
    <property type="molecule type" value="Genomic_DNA"/>
</dbReference>
<accession>M0BG85</accession>